<feature type="binding site" evidence="2">
    <location>
        <position position="133"/>
    </location>
    <ligand>
        <name>Mn(2+)</name>
        <dbReference type="ChEBI" id="CHEBI:29035"/>
        <label>2</label>
    </ligand>
</feature>
<sequence>MLGPDDLHDLTALRHALHAAPDLSGDEGPTAARLGAFLAPLGPAQLIEGLGGTGLAAVFEGAAPGPTLMLRAELDALPIPETNDVPHASRVPGRGHLCGHDGHMAILCAVARVLARRPPLRGRVVLLFQPAEETGQGAAAVLADPRFAALAPDRVLALHNLPGLPLGHVGLVAGPMCCASRGLEITLAGRTAHASMPETGRSPAGALARLIPALTALGTGHPAGGALAPGFRLATITHAALGVPSFGISPGTARLMVTLRSLEDAGMARLCAEAEALIRAEAAADGLCPTLSWHDDFAACTNDPGLIAEWRAPCAKAGLPVIEGLGPMRWSEDFGRFGAVAPAALAILGAGETHPQLHNPDYDFPDALIAPGAALFLGAVAASLGLPEDDAGPA</sequence>
<dbReference type="Pfam" id="PF01546">
    <property type="entry name" value="Peptidase_M20"/>
    <property type="match status" value="1"/>
</dbReference>
<feature type="binding site" evidence="2">
    <location>
        <position position="159"/>
    </location>
    <ligand>
        <name>Mn(2+)</name>
        <dbReference type="ChEBI" id="CHEBI:29035"/>
        <label>2</label>
    </ligand>
</feature>
<evidence type="ECO:0000256" key="2">
    <source>
        <dbReference type="PIRSR" id="PIRSR005962-1"/>
    </source>
</evidence>
<feature type="binding site" evidence="2">
    <location>
        <position position="98"/>
    </location>
    <ligand>
        <name>Mn(2+)</name>
        <dbReference type="ChEBI" id="CHEBI:29035"/>
        <label>2</label>
    </ligand>
</feature>
<feature type="binding site" evidence="2">
    <location>
        <position position="358"/>
    </location>
    <ligand>
        <name>Mn(2+)</name>
        <dbReference type="ChEBI" id="CHEBI:29035"/>
        <label>2</label>
    </ligand>
</feature>
<evidence type="ECO:0000259" key="3">
    <source>
        <dbReference type="Pfam" id="PF07687"/>
    </source>
</evidence>
<dbReference type="NCBIfam" id="TIGR01891">
    <property type="entry name" value="amidohydrolases"/>
    <property type="match status" value="1"/>
</dbReference>
<name>A0A1N7JWB3_9RHOB</name>
<keyword evidence="5" id="KW-1185">Reference proteome</keyword>
<keyword evidence="2" id="KW-0479">Metal-binding</keyword>
<dbReference type="GO" id="GO:0046872">
    <property type="term" value="F:metal ion binding"/>
    <property type="evidence" value="ECO:0007669"/>
    <property type="project" value="UniProtKB-KW"/>
</dbReference>
<dbReference type="SUPFAM" id="SSF53187">
    <property type="entry name" value="Zn-dependent exopeptidases"/>
    <property type="match status" value="1"/>
</dbReference>
<dbReference type="PANTHER" id="PTHR11014">
    <property type="entry name" value="PEPTIDASE M20 FAMILY MEMBER"/>
    <property type="match status" value="1"/>
</dbReference>
<dbReference type="Gene3D" id="3.40.630.10">
    <property type="entry name" value="Zn peptidases"/>
    <property type="match status" value="1"/>
</dbReference>
<keyword evidence="2" id="KW-0464">Manganese</keyword>
<organism evidence="4 5">
    <name type="scientific">Phaeovulum vinaykumarii</name>
    <dbReference type="NCBI Taxonomy" id="407234"/>
    <lineage>
        <taxon>Bacteria</taxon>
        <taxon>Pseudomonadati</taxon>
        <taxon>Pseudomonadota</taxon>
        <taxon>Alphaproteobacteria</taxon>
        <taxon>Rhodobacterales</taxon>
        <taxon>Paracoccaceae</taxon>
        <taxon>Phaeovulum</taxon>
    </lineage>
</organism>
<proteinExistence type="predicted"/>
<accession>A0A1N7JWB3</accession>
<feature type="domain" description="Peptidase M20 dimerisation" evidence="3">
    <location>
        <begin position="182"/>
        <end position="284"/>
    </location>
</feature>
<evidence type="ECO:0000313" key="5">
    <source>
        <dbReference type="Proteomes" id="UP000186098"/>
    </source>
</evidence>
<dbReference type="OrthoDB" id="9777385at2"/>
<dbReference type="Pfam" id="PF07687">
    <property type="entry name" value="M20_dimer"/>
    <property type="match status" value="1"/>
</dbReference>
<dbReference type="RefSeq" id="WP_076363226.1">
    <property type="nucleotide sequence ID" value="NZ_FTOM01000001.1"/>
</dbReference>
<dbReference type="InterPro" id="IPR036264">
    <property type="entry name" value="Bact_exopeptidase_dim_dom"/>
</dbReference>
<dbReference type="STRING" id="407234.SAMN05421795_101397"/>
<gene>
    <name evidence="4" type="ORF">SAMN05421795_101397</name>
</gene>
<dbReference type="Proteomes" id="UP000186098">
    <property type="component" value="Unassembled WGS sequence"/>
</dbReference>
<dbReference type="EMBL" id="FTOM01000001">
    <property type="protein sequence ID" value="SIS53645.1"/>
    <property type="molecule type" value="Genomic_DNA"/>
</dbReference>
<feature type="binding site" evidence="2">
    <location>
        <position position="100"/>
    </location>
    <ligand>
        <name>Mn(2+)</name>
        <dbReference type="ChEBI" id="CHEBI:29035"/>
        <label>2</label>
    </ligand>
</feature>
<dbReference type="GO" id="GO:0016787">
    <property type="term" value="F:hydrolase activity"/>
    <property type="evidence" value="ECO:0007669"/>
    <property type="project" value="UniProtKB-KW"/>
</dbReference>
<protein>
    <submittedName>
        <fullName evidence="4">Amidohydrolase</fullName>
    </submittedName>
</protein>
<dbReference type="PIRSF" id="PIRSF005962">
    <property type="entry name" value="Pept_M20D_amidohydro"/>
    <property type="match status" value="1"/>
</dbReference>
<keyword evidence="1 4" id="KW-0378">Hydrolase</keyword>
<evidence type="ECO:0000313" key="4">
    <source>
        <dbReference type="EMBL" id="SIS53645.1"/>
    </source>
</evidence>
<comment type="cofactor">
    <cofactor evidence="2">
        <name>Mn(2+)</name>
        <dbReference type="ChEBI" id="CHEBI:29035"/>
    </cofactor>
    <text evidence="2">The Mn(2+) ion enhances activity.</text>
</comment>
<dbReference type="Gene3D" id="3.30.70.360">
    <property type="match status" value="1"/>
</dbReference>
<dbReference type="InterPro" id="IPR002933">
    <property type="entry name" value="Peptidase_M20"/>
</dbReference>
<dbReference type="AlphaFoldDB" id="A0A1N7JWB3"/>
<dbReference type="InterPro" id="IPR017439">
    <property type="entry name" value="Amidohydrolase"/>
</dbReference>
<evidence type="ECO:0000256" key="1">
    <source>
        <dbReference type="ARBA" id="ARBA00022801"/>
    </source>
</evidence>
<dbReference type="SUPFAM" id="SSF55031">
    <property type="entry name" value="Bacterial exopeptidase dimerisation domain"/>
    <property type="match status" value="1"/>
</dbReference>
<reference evidence="5" key="1">
    <citation type="submission" date="2017-01" db="EMBL/GenBank/DDBJ databases">
        <authorList>
            <person name="Varghese N."/>
            <person name="Submissions S."/>
        </authorList>
    </citation>
    <scope>NUCLEOTIDE SEQUENCE [LARGE SCALE GENOMIC DNA]</scope>
    <source>
        <strain evidence="5">DSM 18714</strain>
    </source>
</reference>
<dbReference type="InterPro" id="IPR011650">
    <property type="entry name" value="Peptidase_M20_dimer"/>
</dbReference>
<dbReference type="PANTHER" id="PTHR11014:SF169">
    <property type="entry name" value="CLAN MH, FAMILY M20, PEPTIDASE T-LIKE METALLOPEPTIDASE"/>
    <property type="match status" value="1"/>
</dbReference>